<dbReference type="CDD" id="cd01343">
    <property type="entry name" value="PL1_Passenger_AT"/>
    <property type="match status" value="1"/>
</dbReference>
<dbReference type="RefSeq" id="WP_347796134.1">
    <property type="nucleotide sequence ID" value="NZ_JAYMYY010000006.1"/>
</dbReference>
<dbReference type="Gene3D" id="2.40.128.130">
    <property type="entry name" value="Autotransporter beta-domain"/>
    <property type="match status" value="1"/>
</dbReference>
<dbReference type="SMART" id="SM00869">
    <property type="entry name" value="Autotransporter"/>
    <property type="match status" value="1"/>
</dbReference>
<feature type="domain" description="Autotransporter" evidence="2">
    <location>
        <begin position="449"/>
        <end position="717"/>
    </location>
</feature>
<dbReference type="InterPro" id="IPR011050">
    <property type="entry name" value="Pectin_lyase_fold/virulence"/>
</dbReference>
<proteinExistence type="predicted"/>
<gene>
    <name evidence="3" type="ORF">VSR74_18845</name>
</gene>
<name>A0ABV0HNJ2_9ENTR</name>
<dbReference type="InterPro" id="IPR005546">
    <property type="entry name" value="Autotransporte_beta"/>
</dbReference>
<dbReference type="NCBIfam" id="TIGR01414">
    <property type="entry name" value="autotrans_barl"/>
    <property type="match status" value="1"/>
</dbReference>
<dbReference type="SUPFAM" id="SSF103515">
    <property type="entry name" value="Autotransporter"/>
    <property type="match status" value="1"/>
</dbReference>
<keyword evidence="1" id="KW-0732">Signal</keyword>
<dbReference type="InterPro" id="IPR036709">
    <property type="entry name" value="Autotransporte_beta_dom_sf"/>
</dbReference>
<dbReference type="Pfam" id="PF03797">
    <property type="entry name" value="Autotransporter"/>
    <property type="match status" value="1"/>
</dbReference>
<dbReference type="InterPro" id="IPR051551">
    <property type="entry name" value="Autotransporter_adhesion"/>
</dbReference>
<organism evidence="3 4">
    <name type="scientific">Pseudocitrobacter cyperus</name>
    <dbReference type="NCBI Taxonomy" id="3112843"/>
    <lineage>
        <taxon>Bacteria</taxon>
        <taxon>Pseudomonadati</taxon>
        <taxon>Pseudomonadota</taxon>
        <taxon>Gammaproteobacteria</taxon>
        <taxon>Enterobacterales</taxon>
        <taxon>Enterobacteriaceae</taxon>
        <taxon>Pseudocitrobacter</taxon>
    </lineage>
</organism>
<accession>A0ABV0HNJ2</accession>
<evidence type="ECO:0000313" key="4">
    <source>
        <dbReference type="Proteomes" id="UP001444146"/>
    </source>
</evidence>
<dbReference type="InterPro" id="IPR006315">
    <property type="entry name" value="OM_autotransptr_brl_dom"/>
</dbReference>
<evidence type="ECO:0000259" key="2">
    <source>
        <dbReference type="PROSITE" id="PS51208"/>
    </source>
</evidence>
<dbReference type="PANTHER" id="PTHR35037:SF7">
    <property type="entry name" value="AUTOTRANSPORTER"/>
    <property type="match status" value="1"/>
</dbReference>
<dbReference type="EMBL" id="JAYMYY010000006">
    <property type="protein sequence ID" value="MEO3991863.1"/>
    <property type="molecule type" value="Genomic_DNA"/>
</dbReference>
<reference evidence="3 4" key="1">
    <citation type="submission" date="2024-01" db="EMBL/GenBank/DDBJ databases">
        <title>Pseudocitrobacter sp. Endophytic strain Cyp-38L.</title>
        <authorList>
            <person name="Amer M.A."/>
            <person name="Hamed S.M."/>
        </authorList>
    </citation>
    <scope>NUCLEOTIDE SEQUENCE [LARGE SCALE GENOMIC DNA]</scope>
    <source>
        <strain evidence="3 4">Cyp38S</strain>
    </source>
</reference>
<dbReference type="PANTHER" id="PTHR35037">
    <property type="entry name" value="C-TERMINAL REGION OF AIDA-LIKE PROTEIN"/>
    <property type="match status" value="1"/>
</dbReference>
<protein>
    <submittedName>
        <fullName evidence="3">Autotransporter outer membrane beta-barrel domain-containing protein</fullName>
    </submittedName>
</protein>
<dbReference type="InterPro" id="IPR004899">
    <property type="entry name" value="Pertactin_central"/>
</dbReference>
<sequence length="717" mass="75205">MKKQFQYSLLQRAILIATLGTVHGAYADTIIEKDTVIDGSSPENENYQVYGGATLTASGANVGFIDISSGHLAMKGGLINDYLQVGFNGTADIQDAAIKVAVLMGDTQLSKTAIETQLILSDAHLSATEVSAQQFVAYNAQSTIAKGHFDNTTDPYNTLGAIVTYSSDTSLTESVIRGKESAFYLEGLGDTRYQTHLSRSSVWALEGPALLVARGKHDIRLENGSSAGSQTGELLTAKNGSDVALTLDASQAAGDIVAQDSSLVDVVLTRGSTLSGGMSNVNSLAIDGTSHYEMTRDSDINALSLTGGTVKFATVEPGTLTVGTLSGNGHFLMNMDTAGWQGDLLDITGSASGEHTLHLAASGREAGSSDALTLVRTGGGDAEFVLNGGRLDLGAWQHELVRNGNQWELVQAAGSTSASTDAMLSMASAPQFMHEGELNVLRARLDNSRAGQQSGMWGSVLYNRSDVDGAWGSAYRLEQNGMMLGGDKVTELNAGALTTGAYLSQSTGQLKHARGGKSRVTSYGGGLYATLNADNGWYASGSAQINHFDNKMSARMSDGGTARADWNSWGYGLGLEAGRQIALNDATQLTPFAGLNGWLTPSEHVKLNNGMTAETGDGRSVQAQAGIRVNTNLSVADMRVTPYVTASLSQALVKNGSTRINDTYDFTNDFTGTGGKVSGGISVNITPSTSVWVDASYAKSEHTESPIIGNVGLRIDF</sequence>
<dbReference type="PROSITE" id="PS51208">
    <property type="entry name" value="AUTOTRANSPORTER"/>
    <property type="match status" value="1"/>
</dbReference>
<evidence type="ECO:0000256" key="1">
    <source>
        <dbReference type="SAM" id="SignalP"/>
    </source>
</evidence>
<comment type="caution">
    <text evidence="3">The sequence shown here is derived from an EMBL/GenBank/DDBJ whole genome shotgun (WGS) entry which is preliminary data.</text>
</comment>
<keyword evidence="4" id="KW-1185">Reference proteome</keyword>
<dbReference type="SUPFAM" id="SSF51126">
    <property type="entry name" value="Pectin lyase-like"/>
    <property type="match status" value="1"/>
</dbReference>
<dbReference type="Proteomes" id="UP001444146">
    <property type="component" value="Unassembled WGS sequence"/>
</dbReference>
<dbReference type="InterPro" id="IPR012332">
    <property type="entry name" value="Autotransporter_pectin_lyase_C"/>
</dbReference>
<feature type="signal peptide" evidence="1">
    <location>
        <begin position="1"/>
        <end position="27"/>
    </location>
</feature>
<dbReference type="Gene3D" id="2.160.20.20">
    <property type="match status" value="1"/>
</dbReference>
<evidence type="ECO:0000313" key="3">
    <source>
        <dbReference type="EMBL" id="MEO3991863.1"/>
    </source>
</evidence>
<feature type="chain" id="PRO_5046985939" evidence="1">
    <location>
        <begin position="28"/>
        <end position="717"/>
    </location>
</feature>
<dbReference type="Pfam" id="PF03212">
    <property type="entry name" value="Pertactin"/>
    <property type="match status" value="1"/>
</dbReference>